<proteinExistence type="predicted"/>
<accession>A0AAC9PQ61</accession>
<feature type="compositionally biased region" description="Gly residues" evidence="1">
    <location>
        <begin position="134"/>
        <end position="148"/>
    </location>
</feature>
<dbReference type="AlphaFoldDB" id="A0AAC9PQ61"/>
<protein>
    <submittedName>
        <fullName evidence="2">Uncharacterized protein</fullName>
    </submittedName>
</protein>
<dbReference type="EMBL" id="CP016076">
    <property type="protein sequence ID" value="APU12576.1"/>
    <property type="molecule type" value="Genomic_DNA"/>
</dbReference>
<sequence>MDHQARLAHFAAARSQLDQIEAEADARMAEIKQQQLPESGLTEAEIAQIEQFARSKDAPPELAALQARIDKGDLSWGDIADGSAVQDEQVQRALASGVPKLQQAYAMIQEGHELDDILDAGDPFAGPNAAGPGPVAGGGPVPNTGGGPASDPGQNPPRRGDDDDEGDEGGSVFRRGGW</sequence>
<feature type="region of interest" description="Disordered" evidence="1">
    <location>
        <begin position="117"/>
        <end position="178"/>
    </location>
</feature>
<feature type="compositionally biased region" description="Low complexity" evidence="1">
    <location>
        <begin position="120"/>
        <end position="133"/>
    </location>
</feature>
<organism evidence="2 3">
    <name type="scientific">Actinoalloteichus fjordicus</name>
    <dbReference type="NCBI Taxonomy" id="1612552"/>
    <lineage>
        <taxon>Bacteria</taxon>
        <taxon>Bacillati</taxon>
        <taxon>Actinomycetota</taxon>
        <taxon>Actinomycetes</taxon>
        <taxon>Pseudonocardiales</taxon>
        <taxon>Pseudonocardiaceae</taxon>
        <taxon>Actinoalloteichus</taxon>
    </lineage>
</organism>
<name>A0AAC9PQ61_9PSEU</name>
<dbReference type="Proteomes" id="UP000185511">
    <property type="component" value="Chromosome"/>
</dbReference>
<reference evidence="3" key="1">
    <citation type="submission" date="2016-06" db="EMBL/GenBank/DDBJ databases">
        <title>Complete genome sequence of Actinoalloteichus fjordicus DSM 46855 (=ADI127-17), type strain of the new species Actinoalloteichus fjordicus.</title>
        <authorList>
            <person name="Ruckert C."/>
            <person name="Nouioui I."/>
            <person name="Willmese J."/>
            <person name="van Wezel G."/>
            <person name="Klenk H.-P."/>
            <person name="Kalinowski J."/>
            <person name="Zotchev S.B."/>
        </authorList>
    </citation>
    <scope>NUCLEOTIDE SEQUENCE [LARGE SCALE GENOMIC DNA]</scope>
    <source>
        <strain evidence="3">ADI127-7</strain>
    </source>
</reference>
<evidence type="ECO:0000313" key="2">
    <source>
        <dbReference type="EMBL" id="APU12576.1"/>
    </source>
</evidence>
<keyword evidence="3" id="KW-1185">Reference proteome</keyword>
<dbReference type="KEGG" id="acad:UA74_02445"/>
<gene>
    <name evidence="2" type="ORF">UA74_02445</name>
</gene>
<evidence type="ECO:0000256" key="1">
    <source>
        <dbReference type="SAM" id="MobiDB-lite"/>
    </source>
</evidence>
<evidence type="ECO:0000313" key="3">
    <source>
        <dbReference type="Proteomes" id="UP000185511"/>
    </source>
</evidence>